<comment type="subcellular location">
    <subcellularLocation>
        <location evidence="1">Membrane</location>
        <topology evidence="1">Multi-pass membrane protein</topology>
    </subcellularLocation>
</comment>
<feature type="transmembrane region" description="Helical" evidence="6">
    <location>
        <begin position="93"/>
        <end position="111"/>
    </location>
</feature>
<feature type="transmembrane region" description="Helical" evidence="6">
    <location>
        <begin position="153"/>
        <end position="173"/>
    </location>
</feature>
<organism evidence="8 9">
    <name type="scientific">Qipengyuania algicida</name>
    <dbReference type="NCBI Taxonomy" id="1836209"/>
    <lineage>
        <taxon>Bacteria</taxon>
        <taxon>Pseudomonadati</taxon>
        <taxon>Pseudomonadota</taxon>
        <taxon>Alphaproteobacteria</taxon>
        <taxon>Sphingomonadales</taxon>
        <taxon>Erythrobacteraceae</taxon>
        <taxon>Qipengyuania</taxon>
    </lineage>
</organism>
<dbReference type="AlphaFoldDB" id="A0A845ALZ0"/>
<feature type="transmembrane region" description="Helical" evidence="6">
    <location>
        <begin position="31"/>
        <end position="56"/>
    </location>
</feature>
<proteinExistence type="inferred from homology"/>
<dbReference type="PANTHER" id="PTHR22911">
    <property type="entry name" value="ACYL-MALONYL CONDENSING ENZYME-RELATED"/>
    <property type="match status" value="1"/>
</dbReference>
<comment type="caution">
    <text evidence="8">The sequence shown here is derived from an EMBL/GenBank/DDBJ whole genome shotgun (WGS) entry which is preliminary data.</text>
</comment>
<feature type="transmembrane region" description="Helical" evidence="6">
    <location>
        <begin position="185"/>
        <end position="207"/>
    </location>
</feature>
<feature type="transmembrane region" description="Helical" evidence="6">
    <location>
        <begin position="123"/>
        <end position="141"/>
    </location>
</feature>
<gene>
    <name evidence="8" type="ORF">GRI58_11970</name>
</gene>
<evidence type="ECO:0000256" key="4">
    <source>
        <dbReference type="ARBA" id="ARBA00022989"/>
    </source>
</evidence>
<dbReference type="EMBL" id="WTYA01000009">
    <property type="protein sequence ID" value="MXP29536.1"/>
    <property type="molecule type" value="Genomic_DNA"/>
</dbReference>
<feature type="domain" description="EamA" evidence="7">
    <location>
        <begin position="154"/>
        <end position="283"/>
    </location>
</feature>
<evidence type="ECO:0000259" key="7">
    <source>
        <dbReference type="Pfam" id="PF00892"/>
    </source>
</evidence>
<comment type="similarity">
    <text evidence="2">Belongs to the drug/metabolite transporter (DMT) superfamily. 10 TMS drug/metabolite exporter (DME) (TC 2.A.7.3) family.</text>
</comment>
<sequence length="294" mass="31125">MARSYAALPILAALFGIACLSLMDAFMKGASLAIGAYSAAWLRSTMGAALATPLWLLRGGRWPHRPVLELHVQRGVVSTFMAITFFYALTKLAIAEAIAISFVAPILALYLAHTLLGESIHRAAILAAILGLAGTLVIVGGKISRSTFDNDTMLGLAAILTSAALYAYNFILIRRQSQAAGPLEIAAFHSGVSAMVLGIAAPFLFTAPAIGNLWGIACAAALTVIGAIAIAWAYAREEAQALVPMEYSGFLWASLFGWLFFREKLAVTTIIGAGLIVLGCWIAARRKRTEQAAI</sequence>
<protein>
    <submittedName>
        <fullName evidence="8">EamA family transporter</fullName>
    </submittedName>
</protein>
<keyword evidence="3 6" id="KW-0812">Transmembrane</keyword>
<dbReference type="InterPro" id="IPR000620">
    <property type="entry name" value="EamA_dom"/>
</dbReference>
<feature type="transmembrane region" description="Helical" evidence="6">
    <location>
        <begin position="213"/>
        <end position="234"/>
    </location>
</feature>
<keyword evidence="4 6" id="KW-1133">Transmembrane helix</keyword>
<accession>A0A845ALZ0</accession>
<evidence type="ECO:0000313" key="8">
    <source>
        <dbReference type="EMBL" id="MXP29536.1"/>
    </source>
</evidence>
<dbReference type="PROSITE" id="PS51257">
    <property type="entry name" value="PROKAR_LIPOPROTEIN"/>
    <property type="match status" value="1"/>
</dbReference>
<evidence type="ECO:0000256" key="2">
    <source>
        <dbReference type="ARBA" id="ARBA00009853"/>
    </source>
</evidence>
<dbReference type="PANTHER" id="PTHR22911:SF6">
    <property type="entry name" value="SOLUTE CARRIER FAMILY 35 MEMBER G1"/>
    <property type="match status" value="1"/>
</dbReference>
<name>A0A845ALZ0_9SPHN</name>
<reference evidence="8 9" key="1">
    <citation type="submission" date="2019-12" db="EMBL/GenBank/DDBJ databases">
        <title>Genomic-based taxomic classification of the family Erythrobacteraceae.</title>
        <authorList>
            <person name="Xu L."/>
        </authorList>
    </citation>
    <scope>NUCLEOTIDE SEQUENCE [LARGE SCALE GENOMIC DNA]</scope>
    <source>
        <strain evidence="8 9">KEMB 9005-328</strain>
    </source>
</reference>
<keyword evidence="9" id="KW-1185">Reference proteome</keyword>
<feature type="transmembrane region" description="Helical" evidence="6">
    <location>
        <begin position="265"/>
        <end position="284"/>
    </location>
</feature>
<feature type="domain" description="EamA" evidence="7">
    <location>
        <begin position="10"/>
        <end position="139"/>
    </location>
</feature>
<dbReference type="GO" id="GO:0016020">
    <property type="term" value="C:membrane"/>
    <property type="evidence" value="ECO:0007669"/>
    <property type="project" value="UniProtKB-SubCell"/>
</dbReference>
<evidence type="ECO:0000313" key="9">
    <source>
        <dbReference type="Proteomes" id="UP000439780"/>
    </source>
</evidence>
<dbReference type="Proteomes" id="UP000439780">
    <property type="component" value="Unassembled WGS sequence"/>
</dbReference>
<feature type="transmembrane region" description="Helical" evidence="6">
    <location>
        <begin position="68"/>
        <end position="87"/>
    </location>
</feature>
<dbReference type="OrthoDB" id="7818056at2"/>
<dbReference type="Pfam" id="PF00892">
    <property type="entry name" value="EamA"/>
    <property type="match status" value="2"/>
</dbReference>
<evidence type="ECO:0000256" key="5">
    <source>
        <dbReference type="ARBA" id="ARBA00023136"/>
    </source>
</evidence>
<evidence type="ECO:0000256" key="3">
    <source>
        <dbReference type="ARBA" id="ARBA00022692"/>
    </source>
</evidence>
<keyword evidence="5 6" id="KW-0472">Membrane</keyword>
<evidence type="ECO:0000256" key="6">
    <source>
        <dbReference type="SAM" id="Phobius"/>
    </source>
</evidence>
<dbReference type="InterPro" id="IPR037185">
    <property type="entry name" value="EmrE-like"/>
</dbReference>
<dbReference type="SUPFAM" id="SSF103481">
    <property type="entry name" value="Multidrug resistance efflux transporter EmrE"/>
    <property type="match status" value="2"/>
</dbReference>
<feature type="transmembrane region" description="Helical" evidence="6">
    <location>
        <begin position="241"/>
        <end position="259"/>
    </location>
</feature>
<evidence type="ECO:0000256" key="1">
    <source>
        <dbReference type="ARBA" id="ARBA00004141"/>
    </source>
</evidence>